<proteinExistence type="predicted"/>
<dbReference type="RefSeq" id="WP_272142611.1">
    <property type="nucleotide sequence ID" value="NZ_JAQNDM010000002.1"/>
</dbReference>
<protein>
    <recommendedName>
        <fullName evidence="4">Lipoprotein</fullName>
    </recommendedName>
</protein>
<reference evidence="2 3" key="1">
    <citation type="submission" date="2022-11" db="EMBL/GenBank/DDBJ databases">
        <title>Minimal conservation of predation-associated metabolite biosynthetic gene clusters underscores biosynthetic potential of Myxococcota including descriptions for ten novel species: Archangium lansinium sp. nov., Myxococcus landrumus sp. nov., Nannocystis bai.</title>
        <authorList>
            <person name="Ahearne A."/>
            <person name="Stevens C."/>
            <person name="Dowd S."/>
        </authorList>
    </citation>
    <scope>NUCLEOTIDE SEQUENCE [LARGE SCALE GENOMIC DNA]</scope>
    <source>
        <strain evidence="2 3">NCWAL01</strain>
    </source>
</reference>
<sequence>MYTFSRVGPSVLLSLVLLACGGGDGGGGPDSTTPVSSQPLSGTVAGRPFTAVSAIAFEDMAVPGDKLIQISEVPQECTNLGDLSEGRRDLTLVGPWNVHSAPLSLENILGVIVYRDEKPDISLMVAGRVEFIETPTAVGALGTLRVRGANSTDSVEGEVSVRVCE</sequence>
<dbReference type="Proteomes" id="UP001221838">
    <property type="component" value="Unassembled WGS sequence"/>
</dbReference>
<evidence type="ECO:0000313" key="3">
    <source>
        <dbReference type="Proteomes" id="UP001221838"/>
    </source>
</evidence>
<accession>A0ABT5DFN6</accession>
<keyword evidence="1" id="KW-0732">Signal</keyword>
<comment type="caution">
    <text evidence="2">The sequence shown here is derived from an EMBL/GenBank/DDBJ whole genome shotgun (WGS) entry which is preliminary data.</text>
</comment>
<feature type="signal peptide" evidence="1">
    <location>
        <begin position="1"/>
        <end position="19"/>
    </location>
</feature>
<evidence type="ECO:0000256" key="1">
    <source>
        <dbReference type="SAM" id="SignalP"/>
    </source>
</evidence>
<dbReference type="PROSITE" id="PS51257">
    <property type="entry name" value="PROKAR_LIPOPROTEIN"/>
    <property type="match status" value="1"/>
</dbReference>
<organism evidence="2 3">
    <name type="scientific">Stigmatella ashevillensis</name>
    <dbReference type="NCBI Taxonomy" id="2995309"/>
    <lineage>
        <taxon>Bacteria</taxon>
        <taxon>Pseudomonadati</taxon>
        <taxon>Myxococcota</taxon>
        <taxon>Myxococcia</taxon>
        <taxon>Myxococcales</taxon>
        <taxon>Cystobacterineae</taxon>
        <taxon>Archangiaceae</taxon>
        <taxon>Stigmatella</taxon>
    </lineage>
</organism>
<evidence type="ECO:0008006" key="4">
    <source>
        <dbReference type="Google" id="ProtNLM"/>
    </source>
</evidence>
<dbReference type="EMBL" id="JAQNDM010000002">
    <property type="protein sequence ID" value="MDC0712481.1"/>
    <property type="molecule type" value="Genomic_DNA"/>
</dbReference>
<gene>
    <name evidence="2" type="ORF">POL68_28725</name>
</gene>
<name>A0ABT5DFN6_9BACT</name>
<evidence type="ECO:0000313" key="2">
    <source>
        <dbReference type="EMBL" id="MDC0712481.1"/>
    </source>
</evidence>
<keyword evidence="3" id="KW-1185">Reference proteome</keyword>
<feature type="chain" id="PRO_5047176730" description="Lipoprotein" evidence="1">
    <location>
        <begin position="20"/>
        <end position="165"/>
    </location>
</feature>